<evidence type="ECO:0000313" key="2">
    <source>
        <dbReference type="Proteomes" id="UP001638806"/>
    </source>
</evidence>
<dbReference type="Proteomes" id="UP001638806">
    <property type="component" value="Unassembled WGS sequence"/>
</dbReference>
<name>A0ACC4DE96_PURLI</name>
<dbReference type="EMBL" id="JBGNUJ010000011">
    <property type="protein sequence ID" value="KAL3953801.1"/>
    <property type="molecule type" value="Genomic_DNA"/>
</dbReference>
<sequence>MHATDTETDGIKGPSPPPSPGTRHGPKVWVVAPPGACGRSAPPGFCRALVPALPRETRRHGTQGLPLNEVLAGILCCSLAGASDGATSEAKPPTSPVHVRPDHRSIGRVGSCKKSLARVEEERRRRRCWARLPSFGPP</sequence>
<evidence type="ECO:0000313" key="1">
    <source>
        <dbReference type="EMBL" id="KAL3953801.1"/>
    </source>
</evidence>
<protein>
    <submittedName>
        <fullName evidence="1">Uncharacterized protein</fullName>
    </submittedName>
</protein>
<accession>A0ACC4DE96</accession>
<comment type="caution">
    <text evidence="1">The sequence shown here is derived from an EMBL/GenBank/DDBJ whole genome shotgun (WGS) entry which is preliminary data.</text>
</comment>
<organism evidence="1 2">
    <name type="scientific">Purpureocillium lilacinum</name>
    <name type="common">Paecilomyces lilacinus</name>
    <dbReference type="NCBI Taxonomy" id="33203"/>
    <lineage>
        <taxon>Eukaryota</taxon>
        <taxon>Fungi</taxon>
        <taxon>Dikarya</taxon>
        <taxon>Ascomycota</taxon>
        <taxon>Pezizomycotina</taxon>
        <taxon>Sordariomycetes</taxon>
        <taxon>Hypocreomycetidae</taxon>
        <taxon>Hypocreales</taxon>
        <taxon>Ophiocordycipitaceae</taxon>
        <taxon>Purpureocillium</taxon>
    </lineage>
</organism>
<gene>
    <name evidence="1" type="ORF">ACCO45_011757</name>
</gene>
<proteinExistence type="predicted"/>
<reference evidence="1" key="1">
    <citation type="submission" date="2024-12" db="EMBL/GenBank/DDBJ databases">
        <title>Comparative genomics and development of molecular markers within Purpureocillium lilacinum and among Purpureocillium species.</title>
        <authorList>
            <person name="Yeh Z.-Y."/>
            <person name="Ni N.-T."/>
            <person name="Lo P.-H."/>
            <person name="Mushyakhwo K."/>
            <person name="Lin C.-F."/>
            <person name="Nai Y.-S."/>
        </authorList>
    </citation>
    <scope>NUCLEOTIDE SEQUENCE</scope>
    <source>
        <strain evidence="1">NCHU-NPUST-175</strain>
    </source>
</reference>
<keyword evidence="2" id="KW-1185">Reference proteome</keyword>